<accession>A0A1I5Y0Y0</accession>
<gene>
    <name evidence="1" type="ORF">SAMN05444277_11070</name>
</gene>
<name>A0A1I5Y0Y0_9BACT</name>
<protein>
    <submittedName>
        <fullName evidence="1">Uncharacterized protein</fullName>
    </submittedName>
</protein>
<evidence type="ECO:0000313" key="2">
    <source>
        <dbReference type="Proteomes" id="UP000199031"/>
    </source>
</evidence>
<dbReference type="EMBL" id="FOXQ01000010">
    <property type="protein sequence ID" value="SFQ37760.1"/>
    <property type="molecule type" value="Genomic_DNA"/>
</dbReference>
<dbReference type="AlphaFoldDB" id="A0A1I5Y0Y0"/>
<dbReference type="RefSeq" id="WP_143075890.1">
    <property type="nucleotide sequence ID" value="NZ_FOXQ01000010.1"/>
</dbReference>
<organism evidence="1 2">
    <name type="scientific">Parafilimonas terrae</name>
    <dbReference type="NCBI Taxonomy" id="1465490"/>
    <lineage>
        <taxon>Bacteria</taxon>
        <taxon>Pseudomonadati</taxon>
        <taxon>Bacteroidota</taxon>
        <taxon>Chitinophagia</taxon>
        <taxon>Chitinophagales</taxon>
        <taxon>Chitinophagaceae</taxon>
        <taxon>Parafilimonas</taxon>
    </lineage>
</organism>
<keyword evidence="2" id="KW-1185">Reference proteome</keyword>
<proteinExistence type="predicted"/>
<sequence length="83" mass="9542">MTKIIEFSHCGEQIRSVAIFNFESSGCSVMIMPYEHKDELGNSIVIIHKDHHWQSEAPIATTHKTTYRNILRQLSLLVGPYKN</sequence>
<dbReference type="Proteomes" id="UP000199031">
    <property type="component" value="Unassembled WGS sequence"/>
</dbReference>
<reference evidence="1 2" key="1">
    <citation type="submission" date="2016-10" db="EMBL/GenBank/DDBJ databases">
        <authorList>
            <person name="de Groot N.N."/>
        </authorList>
    </citation>
    <scope>NUCLEOTIDE SEQUENCE [LARGE SCALE GENOMIC DNA]</scope>
    <source>
        <strain evidence="1 2">DSM 28286</strain>
    </source>
</reference>
<evidence type="ECO:0000313" key="1">
    <source>
        <dbReference type="EMBL" id="SFQ37760.1"/>
    </source>
</evidence>